<feature type="chain" id="PRO_5038418572" description="histidine kinase" evidence="12">
    <location>
        <begin position="24"/>
        <end position="667"/>
    </location>
</feature>
<name>U6SMA2_9BACI</name>
<protein>
    <recommendedName>
        <fullName evidence="2">histidine kinase</fullName>
        <ecNumber evidence="2">2.7.13.3</ecNumber>
    </recommendedName>
</protein>
<keyword evidence="8" id="KW-0902">Two-component regulatory system</keyword>
<evidence type="ECO:0000256" key="5">
    <source>
        <dbReference type="ARBA" id="ARBA00022741"/>
    </source>
</evidence>
<dbReference type="InterPro" id="IPR000014">
    <property type="entry name" value="PAS"/>
</dbReference>
<keyword evidence="11" id="KW-0472">Membrane</keyword>
<dbReference type="InterPro" id="IPR004358">
    <property type="entry name" value="Sig_transdc_His_kin-like_C"/>
</dbReference>
<dbReference type="PROSITE" id="PS50109">
    <property type="entry name" value="HIS_KIN"/>
    <property type="match status" value="1"/>
</dbReference>
<evidence type="ECO:0000259" key="13">
    <source>
        <dbReference type="PROSITE" id="PS50109"/>
    </source>
</evidence>
<dbReference type="Pfam" id="PF00497">
    <property type="entry name" value="SBP_bac_3"/>
    <property type="match status" value="1"/>
</dbReference>
<keyword evidence="12" id="KW-0732">Signal</keyword>
<comment type="catalytic activity">
    <reaction evidence="1">
        <text>ATP + protein L-histidine = ADP + protein N-phospho-L-histidine.</text>
        <dbReference type="EC" id="2.7.13.3"/>
    </reaction>
</comment>
<evidence type="ECO:0000256" key="1">
    <source>
        <dbReference type="ARBA" id="ARBA00000085"/>
    </source>
</evidence>
<dbReference type="InterPro" id="IPR036890">
    <property type="entry name" value="HATPase_C_sf"/>
</dbReference>
<dbReference type="InterPro" id="IPR001638">
    <property type="entry name" value="Solute-binding_3/MltF_N"/>
</dbReference>
<dbReference type="EMBL" id="ATAE01000032">
    <property type="protein sequence ID" value="ERN52743.1"/>
    <property type="molecule type" value="Genomic_DNA"/>
</dbReference>
<dbReference type="GO" id="GO:0005524">
    <property type="term" value="F:ATP binding"/>
    <property type="evidence" value="ECO:0007669"/>
    <property type="project" value="UniProtKB-KW"/>
</dbReference>
<dbReference type="SMART" id="SM00062">
    <property type="entry name" value="PBPb"/>
    <property type="match status" value="1"/>
</dbReference>
<dbReference type="SUPFAM" id="SSF55874">
    <property type="entry name" value="ATPase domain of HSP90 chaperone/DNA topoisomerase II/histidine kinase"/>
    <property type="match status" value="1"/>
</dbReference>
<feature type="domain" description="PAS" evidence="14">
    <location>
        <begin position="309"/>
        <end position="345"/>
    </location>
</feature>
<dbReference type="SMART" id="SM00388">
    <property type="entry name" value="HisKA"/>
    <property type="match status" value="1"/>
</dbReference>
<keyword evidence="10" id="KW-0449">Lipoprotein</keyword>
<evidence type="ECO:0000256" key="9">
    <source>
        <dbReference type="ARBA" id="ARBA00023139"/>
    </source>
</evidence>
<dbReference type="PROSITE" id="PS50113">
    <property type="entry name" value="PAC"/>
    <property type="match status" value="1"/>
</dbReference>
<dbReference type="PATRIC" id="fig|1188261.3.peg.2428"/>
<dbReference type="Gene3D" id="1.10.287.130">
    <property type="match status" value="1"/>
</dbReference>
<keyword evidence="9" id="KW-0564">Palmitate</keyword>
<evidence type="ECO:0000256" key="7">
    <source>
        <dbReference type="ARBA" id="ARBA00022840"/>
    </source>
</evidence>
<gene>
    <name evidence="16" type="ORF">A33I_15045</name>
</gene>
<comment type="caution">
    <text evidence="16">The sequence shown here is derived from an EMBL/GenBank/DDBJ whole genome shotgun (WGS) entry which is preliminary data.</text>
</comment>
<dbReference type="InterPro" id="IPR000700">
    <property type="entry name" value="PAS-assoc_C"/>
</dbReference>
<dbReference type="PANTHER" id="PTHR43065:SF10">
    <property type="entry name" value="PEROXIDE STRESS-ACTIVATED HISTIDINE KINASE MAK3"/>
    <property type="match status" value="1"/>
</dbReference>
<accession>U6SMA2</accession>
<keyword evidence="3" id="KW-0597">Phosphoprotein</keyword>
<dbReference type="GO" id="GO:0000155">
    <property type="term" value="F:phosphorelay sensor kinase activity"/>
    <property type="evidence" value="ECO:0007669"/>
    <property type="project" value="InterPro"/>
</dbReference>
<evidence type="ECO:0000259" key="14">
    <source>
        <dbReference type="PROSITE" id="PS50112"/>
    </source>
</evidence>
<dbReference type="Gene3D" id="3.30.450.20">
    <property type="entry name" value="PAS domain"/>
    <property type="match status" value="1"/>
</dbReference>
<dbReference type="CDD" id="cd13704">
    <property type="entry name" value="PBP2_HisK"/>
    <property type="match status" value="1"/>
</dbReference>
<dbReference type="SUPFAM" id="SSF53850">
    <property type="entry name" value="Periplasmic binding protein-like II"/>
    <property type="match status" value="1"/>
</dbReference>
<dbReference type="GO" id="GO:0006355">
    <property type="term" value="P:regulation of DNA-templated transcription"/>
    <property type="evidence" value="ECO:0007669"/>
    <property type="project" value="InterPro"/>
</dbReference>
<dbReference type="InterPro" id="IPR003594">
    <property type="entry name" value="HATPase_dom"/>
</dbReference>
<feature type="signal peptide" evidence="12">
    <location>
        <begin position="1"/>
        <end position="23"/>
    </location>
</feature>
<keyword evidence="4" id="KW-0808">Transferase</keyword>
<dbReference type="Proteomes" id="UP000017170">
    <property type="component" value="Unassembled WGS sequence"/>
</dbReference>
<evidence type="ECO:0000256" key="3">
    <source>
        <dbReference type="ARBA" id="ARBA00022553"/>
    </source>
</evidence>
<dbReference type="CDD" id="cd00130">
    <property type="entry name" value="PAS"/>
    <property type="match status" value="1"/>
</dbReference>
<keyword evidence="7" id="KW-0067">ATP-binding</keyword>
<keyword evidence="11" id="KW-1133">Transmembrane helix</keyword>
<dbReference type="SMART" id="SM00086">
    <property type="entry name" value="PAC"/>
    <property type="match status" value="1"/>
</dbReference>
<evidence type="ECO:0000256" key="10">
    <source>
        <dbReference type="ARBA" id="ARBA00023288"/>
    </source>
</evidence>
<dbReference type="InterPro" id="IPR013767">
    <property type="entry name" value="PAS_fold"/>
</dbReference>
<dbReference type="EC" id="2.7.13.3" evidence="2"/>
<evidence type="ECO:0000313" key="16">
    <source>
        <dbReference type="EMBL" id="ERN52743.1"/>
    </source>
</evidence>
<dbReference type="Gene3D" id="3.30.565.10">
    <property type="entry name" value="Histidine kinase-like ATPase, C-terminal domain"/>
    <property type="match status" value="1"/>
</dbReference>
<organism evidence="16 17">
    <name type="scientific">Alkalihalophilus marmarensis DSM 21297</name>
    <dbReference type="NCBI Taxonomy" id="1188261"/>
    <lineage>
        <taxon>Bacteria</taxon>
        <taxon>Bacillati</taxon>
        <taxon>Bacillota</taxon>
        <taxon>Bacilli</taxon>
        <taxon>Bacillales</taxon>
        <taxon>Bacillaceae</taxon>
        <taxon>Alkalihalophilus</taxon>
    </lineage>
</organism>
<dbReference type="PANTHER" id="PTHR43065">
    <property type="entry name" value="SENSOR HISTIDINE KINASE"/>
    <property type="match status" value="1"/>
</dbReference>
<feature type="domain" description="Histidine kinase" evidence="13">
    <location>
        <begin position="445"/>
        <end position="660"/>
    </location>
</feature>
<keyword evidence="5" id="KW-0547">Nucleotide-binding</keyword>
<keyword evidence="11" id="KW-0812">Transmembrane</keyword>
<keyword evidence="6 16" id="KW-0418">Kinase</keyword>
<evidence type="ECO:0000256" key="4">
    <source>
        <dbReference type="ARBA" id="ARBA00022679"/>
    </source>
</evidence>
<feature type="domain" description="PAC" evidence="15">
    <location>
        <begin position="380"/>
        <end position="432"/>
    </location>
</feature>
<feature type="transmembrane region" description="Helical" evidence="11">
    <location>
        <begin position="253"/>
        <end position="275"/>
    </location>
</feature>
<evidence type="ECO:0000259" key="15">
    <source>
        <dbReference type="PROSITE" id="PS50113"/>
    </source>
</evidence>
<dbReference type="Pfam" id="PF00989">
    <property type="entry name" value="PAS"/>
    <property type="match status" value="1"/>
</dbReference>
<dbReference type="CDD" id="cd00082">
    <property type="entry name" value="HisKA"/>
    <property type="match status" value="1"/>
</dbReference>
<dbReference type="InterPro" id="IPR005467">
    <property type="entry name" value="His_kinase_dom"/>
</dbReference>
<dbReference type="InterPro" id="IPR035965">
    <property type="entry name" value="PAS-like_dom_sf"/>
</dbReference>
<dbReference type="PROSITE" id="PS50112">
    <property type="entry name" value="PAS"/>
    <property type="match status" value="1"/>
</dbReference>
<evidence type="ECO:0000256" key="6">
    <source>
        <dbReference type="ARBA" id="ARBA00022777"/>
    </source>
</evidence>
<dbReference type="AlphaFoldDB" id="U6SMA2"/>
<dbReference type="NCBIfam" id="TIGR00229">
    <property type="entry name" value="sensory_box"/>
    <property type="match status" value="1"/>
</dbReference>
<dbReference type="PRINTS" id="PR00344">
    <property type="entry name" value="BCTRLSENSOR"/>
</dbReference>
<evidence type="ECO:0000256" key="2">
    <source>
        <dbReference type="ARBA" id="ARBA00012438"/>
    </source>
</evidence>
<dbReference type="Pfam" id="PF00512">
    <property type="entry name" value="HisKA"/>
    <property type="match status" value="1"/>
</dbReference>
<dbReference type="InterPro" id="IPR003661">
    <property type="entry name" value="HisK_dim/P_dom"/>
</dbReference>
<dbReference type="SUPFAM" id="SSF47384">
    <property type="entry name" value="Homodimeric domain of signal transducing histidine kinase"/>
    <property type="match status" value="1"/>
</dbReference>
<dbReference type="Gene3D" id="3.40.190.10">
    <property type="entry name" value="Periplasmic binding protein-like II"/>
    <property type="match status" value="2"/>
</dbReference>
<dbReference type="SMART" id="SM00387">
    <property type="entry name" value="HATPase_c"/>
    <property type="match status" value="1"/>
</dbReference>
<keyword evidence="17" id="KW-1185">Reference proteome</keyword>
<proteinExistence type="predicted"/>
<sequence>MNAPKLLIFLLAAMLLLSQSVRAEEALRIAYDPNLPPLHMLEGIQHEGFLIDLMEELNHYLGKELIYEPMTQEEAYHALENQEVDIVLSASFHEQRTATMNYTDSVLNTSVGLVVAEEADETIEGISQLTNVKTALQKETTEYEFLRTIRRIQYHVTSNQRTAMQLLLMGRAEAFVGNVLTADYLLKESGTDSEFRIVGNYLLPIDYAMAVQRERPDLVDELNRAITTVKQNGTYAEIHEQWFGNENLLTDRLWLAVKVTAGLLLVVLIITFLAIRWNRRLQAEVDKKTHVLKNLNKTLQEQITQTKNSDEYQRQILDSSPRGIVTVNEEGMITSLNSKALTIAGEDKSILTKSYQSVELISQLLQAAFHQVFEKQESILGKETTWRRQDGRVYYLRYYIYPLFNIQREMIGVIVTFEDITEERQMRLQVFEQEKSQALSRVVAGIAHEIRNPLTSIKTFAELIPKKLHNERFQREISTYVPKEIDRVNQLIEGLIDYARPREHEKESVQLTDLVSDCTILFERTLLNKGIKLRLDLQEEQFIYANANQVKQVIMNLMINGIDAIEEVVEKREEERDGELGLRLFAKGCDVVFVIEDNGVGMTEEETQKVLEPFYTTKSKGTGLGLAIAHQYVHENEGSLLIESKEGIGTKVTLQFRSDNHEKNRNH</sequence>
<dbReference type="InterPro" id="IPR036097">
    <property type="entry name" value="HisK_dim/P_sf"/>
</dbReference>
<dbReference type="InterPro" id="IPR001610">
    <property type="entry name" value="PAC"/>
</dbReference>
<dbReference type="RefSeq" id="WP_022628615.1">
    <property type="nucleotide sequence ID" value="NZ_ATAE01000032.1"/>
</dbReference>
<evidence type="ECO:0000256" key="11">
    <source>
        <dbReference type="SAM" id="Phobius"/>
    </source>
</evidence>
<dbReference type="SUPFAM" id="SSF55785">
    <property type="entry name" value="PYP-like sensor domain (PAS domain)"/>
    <property type="match status" value="1"/>
</dbReference>
<reference evidence="16 17" key="1">
    <citation type="journal article" date="2013" name="Genome Announc.">
        <title>Genome Sequence of the Extreme Obligate Alkaliphile Bacillus marmarensis Strain DSM 21297.</title>
        <authorList>
            <person name="Wernick D.G."/>
            <person name="Choi K.Y."/>
            <person name="Tat C.A."/>
            <person name="Lafontaine Rivera J.G."/>
            <person name="Liao J.C."/>
        </authorList>
    </citation>
    <scope>NUCLEOTIDE SEQUENCE [LARGE SCALE GENOMIC DNA]</scope>
    <source>
        <strain evidence="16 17">DSM 21297</strain>
    </source>
</reference>
<evidence type="ECO:0000256" key="12">
    <source>
        <dbReference type="SAM" id="SignalP"/>
    </source>
</evidence>
<evidence type="ECO:0000313" key="17">
    <source>
        <dbReference type="Proteomes" id="UP000017170"/>
    </source>
</evidence>
<evidence type="ECO:0000256" key="8">
    <source>
        <dbReference type="ARBA" id="ARBA00023012"/>
    </source>
</evidence>
<dbReference type="CDD" id="cd00075">
    <property type="entry name" value="HATPase"/>
    <property type="match status" value="1"/>
</dbReference>
<dbReference type="Pfam" id="PF02518">
    <property type="entry name" value="HATPase_c"/>
    <property type="match status" value="1"/>
</dbReference>